<dbReference type="EMBL" id="CM035420">
    <property type="protein sequence ID" value="KAH7405451.1"/>
    <property type="molecule type" value="Genomic_DNA"/>
</dbReference>
<gene>
    <name evidence="1" type="ORF">KP509_15G070900</name>
</gene>
<dbReference type="OrthoDB" id="1910094at2759"/>
<organism evidence="1 2">
    <name type="scientific">Ceratopteris richardii</name>
    <name type="common">Triangle waterfern</name>
    <dbReference type="NCBI Taxonomy" id="49495"/>
    <lineage>
        <taxon>Eukaryota</taxon>
        <taxon>Viridiplantae</taxon>
        <taxon>Streptophyta</taxon>
        <taxon>Embryophyta</taxon>
        <taxon>Tracheophyta</taxon>
        <taxon>Polypodiopsida</taxon>
        <taxon>Polypodiidae</taxon>
        <taxon>Polypodiales</taxon>
        <taxon>Pteridineae</taxon>
        <taxon>Pteridaceae</taxon>
        <taxon>Parkerioideae</taxon>
        <taxon>Ceratopteris</taxon>
    </lineage>
</organism>
<reference evidence="1" key="1">
    <citation type="submission" date="2021-08" db="EMBL/GenBank/DDBJ databases">
        <title>WGS assembly of Ceratopteris richardii.</title>
        <authorList>
            <person name="Marchant D.B."/>
            <person name="Chen G."/>
            <person name="Jenkins J."/>
            <person name="Shu S."/>
            <person name="Leebens-Mack J."/>
            <person name="Grimwood J."/>
            <person name="Schmutz J."/>
            <person name="Soltis P."/>
            <person name="Soltis D."/>
            <person name="Chen Z.-H."/>
        </authorList>
    </citation>
    <scope>NUCLEOTIDE SEQUENCE</scope>
    <source>
        <strain evidence="1">Whitten #5841</strain>
        <tissue evidence="1">Leaf</tissue>
    </source>
</reference>
<dbReference type="OMA" id="QAYDVED"/>
<dbReference type="EMBL" id="CM035420">
    <property type="protein sequence ID" value="KAH7405449.1"/>
    <property type="molecule type" value="Genomic_DNA"/>
</dbReference>
<name>A0A8T2T6V4_CERRI</name>
<evidence type="ECO:0000313" key="2">
    <source>
        <dbReference type="Proteomes" id="UP000825935"/>
    </source>
</evidence>
<dbReference type="AlphaFoldDB" id="A0A8T2T6V4"/>
<keyword evidence="2" id="KW-1185">Reference proteome</keyword>
<sequence length="263" mass="30539">MQSQTIGQREETRLRIHLIETNDPMEIFPTPLVEAVPDTLKHLELSNFGVAEIITFEPQDHMDLTKVQRIFLRRMQDVVMNMLDSNNRIDLYAQDLADCLIQECRLDDGGTRLYGRFSRLTLRIGNEKHVLLADREGRKRSGELVWVLQHGKHRLNCQYKHGDIHMVASLIAACQENFARNRGRLTVKVLYGIKVVGEELFLYSVNFRDEYLKQIAEKLPSIDLIAYKYPSTTGLRITKQDDRKTLLCLLHIMRECCISNAHF</sequence>
<proteinExistence type="predicted"/>
<dbReference type="EMBL" id="CM035420">
    <property type="protein sequence ID" value="KAH7405450.1"/>
    <property type="molecule type" value="Genomic_DNA"/>
</dbReference>
<dbReference type="Proteomes" id="UP000825935">
    <property type="component" value="Chromosome 15"/>
</dbReference>
<comment type="caution">
    <text evidence="1">The sequence shown here is derived from an EMBL/GenBank/DDBJ whole genome shotgun (WGS) entry which is preliminary data.</text>
</comment>
<protein>
    <submittedName>
        <fullName evidence="1">Uncharacterized protein</fullName>
    </submittedName>
</protein>
<evidence type="ECO:0000313" key="1">
    <source>
        <dbReference type="EMBL" id="KAH7405452.1"/>
    </source>
</evidence>
<accession>A0A8T2T6V4</accession>
<dbReference type="EMBL" id="CM035420">
    <property type="protein sequence ID" value="KAH7405452.1"/>
    <property type="molecule type" value="Genomic_DNA"/>
</dbReference>